<feature type="transmembrane region" description="Helical" evidence="1">
    <location>
        <begin position="6"/>
        <end position="23"/>
    </location>
</feature>
<comment type="caution">
    <text evidence="2">The sequence shown here is derived from an EMBL/GenBank/DDBJ whole genome shotgun (WGS) entry which is preliminary data.</text>
</comment>
<dbReference type="EMBL" id="QMQA01000347">
    <property type="protein sequence ID" value="RLE09828.1"/>
    <property type="molecule type" value="Genomic_DNA"/>
</dbReference>
<accession>A0A662D6E2</accession>
<evidence type="ECO:0000256" key="1">
    <source>
        <dbReference type="SAM" id="Phobius"/>
    </source>
</evidence>
<sequence>MKEIKIIVLGGMLIILLVILLFTPSKKPVDSQTVKEIINRKYHVIKSNITFEEPCRSCESSSCPEECWVVRIDAGGNVSKKLKIIVDPASGEIREENIEACEEWWCNASECVYFYTEGDAVYYNTGCENPEPVCDSEYQKCRNCIKPEECLSLKITNESLYEYAVSGTSGHAVFNATDSLCKIYQGDDILFQNVTSLEDCKNALLFYTKCTSDGNCAFVPVFGLVPY</sequence>
<keyword evidence="1" id="KW-0472">Membrane</keyword>
<dbReference type="AlphaFoldDB" id="A0A662D6E2"/>
<keyword evidence="1" id="KW-0812">Transmembrane</keyword>
<evidence type="ECO:0000313" key="3">
    <source>
        <dbReference type="Proteomes" id="UP000280417"/>
    </source>
</evidence>
<dbReference type="Proteomes" id="UP000280417">
    <property type="component" value="Unassembled WGS sequence"/>
</dbReference>
<name>A0A662D6E2_UNCAE</name>
<protein>
    <submittedName>
        <fullName evidence="2">Uncharacterized protein</fullName>
    </submittedName>
</protein>
<reference evidence="2 3" key="1">
    <citation type="submission" date="2018-06" db="EMBL/GenBank/DDBJ databases">
        <title>Extensive metabolic versatility and redundancy in microbially diverse, dynamic hydrothermal sediments.</title>
        <authorList>
            <person name="Dombrowski N."/>
            <person name="Teske A."/>
            <person name="Baker B.J."/>
        </authorList>
    </citation>
    <scope>NUCLEOTIDE SEQUENCE [LARGE SCALE GENOMIC DNA]</scope>
    <source>
        <strain evidence="2">B3_G15</strain>
    </source>
</reference>
<keyword evidence="1" id="KW-1133">Transmembrane helix</keyword>
<organism evidence="2 3">
    <name type="scientific">Aerophobetes bacterium</name>
    <dbReference type="NCBI Taxonomy" id="2030807"/>
    <lineage>
        <taxon>Bacteria</taxon>
        <taxon>Candidatus Aerophobota</taxon>
    </lineage>
</organism>
<proteinExistence type="predicted"/>
<evidence type="ECO:0000313" key="2">
    <source>
        <dbReference type="EMBL" id="RLE09828.1"/>
    </source>
</evidence>
<gene>
    <name evidence="2" type="ORF">DRJ04_09595</name>
</gene>